<comment type="similarity">
    <text evidence="1">Belongs to the HEATR1/UTP10 family.</text>
</comment>
<dbReference type="GO" id="GO:0034455">
    <property type="term" value="C:t-UTP complex"/>
    <property type="evidence" value="ECO:0007669"/>
    <property type="project" value="TreeGrafter"/>
</dbReference>
<comment type="function">
    <text evidence="1">Involved in nucleolar processing of pre-18S ribosomal RNA.</text>
</comment>
<proteinExistence type="inferred from homology"/>
<dbReference type="InterPro" id="IPR056473">
    <property type="entry name" value="HEAT_Utp10/HEAT1"/>
</dbReference>
<dbReference type="InterPro" id="IPR022125">
    <property type="entry name" value="U3snoRNP10_N"/>
</dbReference>
<evidence type="ECO:0000313" key="4">
    <source>
        <dbReference type="EMBL" id="OQV19733.1"/>
    </source>
</evidence>
<protein>
    <recommendedName>
        <fullName evidence="1">HEAT repeat-containing protein 1</fullName>
    </recommendedName>
</protein>
<name>A0A1W0WX27_HYPEX</name>
<sequence>MATSLARQLQSLAAPSTDTFLHQGRKKASLLFDPAEAANYDIKDIYGIGLAGLQELQLLPGAGGEAFTRLETVLFGEVSQTVERSVRSAELNKQLDAAIEEFLRAVSPYLMLGVSLKCLEWLVVRFHIHQYNIDAVMTAFLPYHETKIFVRMVQLLEFQFNKKWEFLTAIQKKGVVLTKKDLLKYLSKEGWLQGFLCEEMIRRADDRLPEARPAGEAPVGKSSNDVFCKFFASTFLALLYEVKEIDNPLIARILPCMAKCLQSQGRDYRLSAYAVLATLGQRIKLKEETNKLLAMAMGESITKYGDENGMKALSVILTAQERQSIPEKVFSLFAEREFFTLAVRTINRAKLTDFLWIVFTTAVEMVFQTGNPSAESVVDFIGSFIKKIQLDDATKAKLVKFVVEKTLDSKEDLTQIDLPLGRCLAKMRDLDPATWSSLLNAHGTAHDHLLERLDLTFIQSSDAVCLTSTSPTTSLFLRLNHPNTALRIAASKELIATKPTEEVSGEFLADMVRDRLEDSDPGVVVGLLADPQALGKIVSAEALKELMVRLLCRLDGKEKRERWNAVEAAAVAVLANVGEVQEVLPFLVGALFRRNQHLLAAAGSVGELFPKCLVSLKDKSVLSKLLEDAVDDFTTRSGDSIFPAIKTLTALLDRPDFPTGTALGAVTVLVEVISRLNLFFPSSEACGILDCVCALVARVKLTDRVLTEEQLEQSLNHVRKGKLSGAVVLGWCTLLWDNMQFDAKTNPDALLRAAKFVLADMEGARDVAFRQALVVVFVCSVLKEPRALAALLTAIVSRQESKSSFIRNALSLTAEALSVMPKECLEDSVVGEILSVAIPAMRHEDPRMRQGGLQLLQNLKTKRTFRSMEAEDLLVLILAGRDQIELDELAIAQILGNAFTEKSSGERKKTFWLDLLLQPVQSASDLIRLNVLIALRQVQPFAVFLKLHPMIDRLLSDYRTLESPLEVRILNECLGRLSPQTSGARFPLATEVESKVLEVMMRALSLPARFDLESPADVVLRQMFFMSHEQLGEDVYNQILQEILRIYVEKSNPTSPHCLQETKKKVSDVNLLIKELFDLAKETVVLDQNPELAEELEKRAAIDFRNHQLPLQAVAGGKKEGDTQDSLVVDASVFDVSAIVDVIRSSTDSQTHLSALVLLSTLATVMPAQVLQNCMTIFTLSGTKLLHKDDQYSVEVFGRTIDVLVPVMLQANGAGTGHQANTVRAVLELFIDALPHMPVQRRQFLFQRVLKVADGPDNLWILIVLLMNIYVAKELPVEEEDVVRRRSYPVLCEFLEQLCEGMPLDGQVQTQKSRKKQGRSLFVAFTRERSKSKGGNRVGKRL</sequence>
<dbReference type="GO" id="GO:0030686">
    <property type="term" value="C:90S preribosome"/>
    <property type="evidence" value="ECO:0007669"/>
    <property type="project" value="TreeGrafter"/>
</dbReference>
<feature type="domain" description="Utp10/HEAT1 HEAT-repeats" evidence="3">
    <location>
        <begin position="1219"/>
        <end position="1276"/>
    </location>
</feature>
<comment type="subcellular location">
    <subcellularLocation>
        <location evidence="1">Nucleus</location>
        <location evidence="1">Nucleolus</location>
    </subcellularLocation>
</comment>
<comment type="caution">
    <text evidence="4">The sequence shown here is derived from an EMBL/GenBank/DDBJ whole genome shotgun (WGS) entry which is preliminary data.</text>
</comment>
<dbReference type="GO" id="GO:0032040">
    <property type="term" value="C:small-subunit processome"/>
    <property type="evidence" value="ECO:0007669"/>
    <property type="project" value="TreeGrafter"/>
</dbReference>
<dbReference type="InterPro" id="IPR016024">
    <property type="entry name" value="ARM-type_fold"/>
</dbReference>
<organism evidence="4 5">
    <name type="scientific">Hypsibius exemplaris</name>
    <name type="common">Freshwater tardigrade</name>
    <dbReference type="NCBI Taxonomy" id="2072580"/>
    <lineage>
        <taxon>Eukaryota</taxon>
        <taxon>Metazoa</taxon>
        <taxon>Ecdysozoa</taxon>
        <taxon>Tardigrada</taxon>
        <taxon>Eutardigrada</taxon>
        <taxon>Parachela</taxon>
        <taxon>Hypsibioidea</taxon>
        <taxon>Hypsibiidae</taxon>
        <taxon>Hypsibius</taxon>
    </lineage>
</organism>
<evidence type="ECO:0000259" key="2">
    <source>
        <dbReference type="Pfam" id="PF12397"/>
    </source>
</evidence>
<dbReference type="Proteomes" id="UP000192578">
    <property type="component" value="Unassembled WGS sequence"/>
</dbReference>
<dbReference type="OrthoDB" id="31183at2759"/>
<dbReference type="InterPro" id="IPR011989">
    <property type="entry name" value="ARM-like"/>
</dbReference>
<dbReference type="PANTHER" id="PTHR13457">
    <property type="entry name" value="BAP28"/>
    <property type="match status" value="1"/>
</dbReference>
<keyword evidence="1" id="KW-0687">Ribonucleoprotein</keyword>
<dbReference type="GO" id="GO:0030515">
    <property type="term" value="F:snoRNA binding"/>
    <property type="evidence" value="ECO:0007669"/>
    <property type="project" value="TreeGrafter"/>
</dbReference>
<reference evidence="5" key="1">
    <citation type="submission" date="2017-01" db="EMBL/GenBank/DDBJ databases">
        <title>Comparative genomics of anhydrobiosis in the tardigrade Hypsibius dujardini.</title>
        <authorList>
            <person name="Yoshida Y."/>
            <person name="Koutsovoulos G."/>
            <person name="Laetsch D."/>
            <person name="Stevens L."/>
            <person name="Kumar S."/>
            <person name="Horikawa D."/>
            <person name="Ishino K."/>
            <person name="Komine S."/>
            <person name="Tomita M."/>
            <person name="Blaxter M."/>
            <person name="Arakawa K."/>
        </authorList>
    </citation>
    <scope>NUCLEOTIDE SEQUENCE [LARGE SCALE GENOMIC DNA]</scope>
    <source>
        <strain evidence="5">Z151</strain>
    </source>
</reference>
<dbReference type="Pfam" id="PF23243">
    <property type="entry name" value="HEAT_HEATR1"/>
    <property type="match status" value="1"/>
</dbReference>
<dbReference type="SUPFAM" id="SSF48371">
    <property type="entry name" value="ARM repeat"/>
    <property type="match status" value="1"/>
</dbReference>
<dbReference type="PANTHER" id="PTHR13457:SF1">
    <property type="entry name" value="HEAT REPEAT-CONTAINING PROTEIN 1"/>
    <property type="match status" value="1"/>
</dbReference>
<keyword evidence="1" id="KW-0690">Ribosome biogenesis</keyword>
<feature type="domain" description="U3 small nucleolar RNA-associated protein 10 N-terminal" evidence="2">
    <location>
        <begin position="249"/>
        <end position="341"/>
    </location>
</feature>
<evidence type="ECO:0000313" key="5">
    <source>
        <dbReference type="Proteomes" id="UP000192578"/>
    </source>
</evidence>
<dbReference type="GO" id="GO:0000462">
    <property type="term" value="P:maturation of SSU-rRNA from tricistronic rRNA transcript (SSU-rRNA, 5.8S rRNA, LSU-rRNA)"/>
    <property type="evidence" value="ECO:0007669"/>
    <property type="project" value="TreeGrafter"/>
</dbReference>
<dbReference type="GO" id="GO:0045943">
    <property type="term" value="P:positive regulation of transcription by RNA polymerase I"/>
    <property type="evidence" value="ECO:0007669"/>
    <property type="project" value="TreeGrafter"/>
</dbReference>
<dbReference type="Gene3D" id="1.25.10.10">
    <property type="entry name" value="Leucine-rich Repeat Variant"/>
    <property type="match status" value="1"/>
</dbReference>
<gene>
    <name evidence="4" type="ORF">BV898_06272</name>
</gene>
<keyword evidence="1" id="KW-0539">Nucleus</keyword>
<evidence type="ECO:0000259" key="3">
    <source>
        <dbReference type="Pfam" id="PF23243"/>
    </source>
</evidence>
<dbReference type="Pfam" id="PF12397">
    <property type="entry name" value="U3snoRNP10"/>
    <property type="match status" value="1"/>
</dbReference>
<dbReference type="EMBL" id="MTYJ01000036">
    <property type="protein sequence ID" value="OQV19733.1"/>
    <property type="molecule type" value="Genomic_DNA"/>
</dbReference>
<keyword evidence="5" id="KW-1185">Reference proteome</keyword>
<evidence type="ECO:0000256" key="1">
    <source>
        <dbReference type="RuleBase" id="RU367065"/>
    </source>
</evidence>
<accession>A0A1W0WX27</accession>
<dbReference type="InterPro" id="IPR040191">
    <property type="entry name" value="UTP10"/>
</dbReference>
<keyword evidence="1" id="KW-0698">rRNA processing</keyword>